<dbReference type="AlphaFoldDB" id="A0A6A4GBI7"/>
<comment type="similarity">
    <text evidence="1">Belongs to the DNA repair enzymes AP/ExoA family.</text>
</comment>
<dbReference type="EMBL" id="ML770931">
    <property type="protein sequence ID" value="KAE9382847.1"/>
    <property type="molecule type" value="Genomic_DNA"/>
</dbReference>
<dbReference type="OrthoDB" id="3264871at2759"/>
<gene>
    <name evidence="10" type="ORF">BT96DRAFT_774633</name>
</gene>
<keyword evidence="2 6" id="KW-0479">Metal-binding</keyword>
<dbReference type="Proteomes" id="UP000799118">
    <property type="component" value="Unassembled WGS sequence"/>
</dbReference>
<name>A0A6A4GBI7_9AGAR</name>
<dbReference type="GO" id="GO:0046872">
    <property type="term" value="F:metal ion binding"/>
    <property type="evidence" value="ECO:0007669"/>
    <property type="project" value="UniProtKB-KW"/>
</dbReference>
<dbReference type="GO" id="GO:0008081">
    <property type="term" value="F:phosphoric diester hydrolase activity"/>
    <property type="evidence" value="ECO:0007669"/>
    <property type="project" value="TreeGrafter"/>
</dbReference>
<feature type="active site" description="Proton donor/acceptor" evidence="5">
    <location>
        <position position="99"/>
    </location>
</feature>
<feature type="domain" description="Endonuclease/exonuclease/phosphatase" evidence="9">
    <location>
        <begin position="14"/>
        <end position="181"/>
    </location>
</feature>
<feature type="binding site" evidence="6">
    <location>
        <position position="190"/>
    </location>
    <ligand>
        <name>Mg(2+)</name>
        <dbReference type="ChEBI" id="CHEBI:18420"/>
        <label>1</label>
    </ligand>
</feature>
<sequence>FYGKRLKIHSTIDPDHPNAAGTAIVLNYDLVNTEQVKTHIVIPGRAICITIPHYANKTLTILGIYAPNENMTVNREFWEQLTDAWLKLNLPVVDMILGDYNVVEEPADRSNNRSDNQAAVEALVNFKSLFRVKDRWRATYPTDRKYTYTHHGPNNTITKSRLDRIYVSEGLQQSCRHWKITDDFIDLTDHNMVSVVINTPGTPYHGRRRYTMNLASLENPKLISEFVKIGHEMAEDQARSSGRTRTQGYNPQMFLQEFNEK</sequence>
<evidence type="ECO:0000259" key="9">
    <source>
        <dbReference type="Pfam" id="PF03372"/>
    </source>
</evidence>
<comment type="cofactor">
    <cofactor evidence="6">
        <name>Mg(2+)</name>
        <dbReference type="ChEBI" id="CHEBI:18420"/>
    </cofactor>
    <cofactor evidence="6">
        <name>Mn(2+)</name>
        <dbReference type="ChEBI" id="CHEBI:29035"/>
    </cofactor>
    <text evidence="6">Probably binds two magnesium or manganese ions per subunit.</text>
</comment>
<feature type="compositionally biased region" description="Polar residues" evidence="8">
    <location>
        <begin position="239"/>
        <end position="250"/>
    </location>
</feature>
<feature type="site" description="Interaction with DNA substrate" evidence="7">
    <location>
        <position position="190"/>
    </location>
</feature>
<keyword evidence="6" id="KW-0464">Manganese</keyword>
<keyword evidence="11" id="KW-1185">Reference proteome</keyword>
<evidence type="ECO:0000256" key="6">
    <source>
        <dbReference type="PIRSR" id="PIRSR604808-2"/>
    </source>
</evidence>
<accession>A0A6A4GBI7</accession>
<keyword evidence="4 6" id="KW-0460">Magnesium</keyword>
<dbReference type="PANTHER" id="PTHR22748:SF6">
    <property type="entry name" value="DNA-(APURINIC OR APYRIMIDINIC SITE) ENDONUCLEASE"/>
    <property type="match status" value="1"/>
</dbReference>
<feature type="binding site" evidence="6">
    <location>
        <position position="99"/>
    </location>
    <ligand>
        <name>Mg(2+)</name>
        <dbReference type="ChEBI" id="CHEBI:18420"/>
        <label>1</label>
    </ligand>
</feature>
<dbReference type="Pfam" id="PF03372">
    <property type="entry name" value="Exo_endo_phos"/>
    <property type="match status" value="1"/>
</dbReference>
<evidence type="ECO:0000256" key="2">
    <source>
        <dbReference type="ARBA" id="ARBA00022723"/>
    </source>
</evidence>
<proteinExistence type="inferred from homology"/>
<dbReference type="PANTHER" id="PTHR22748">
    <property type="entry name" value="AP ENDONUCLEASE"/>
    <property type="match status" value="1"/>
</dbReference>
<feature type="binding site" evidence="6">
    <location>
        <position position="189"/>
    </location>
    <ligand>
        <name>Mg(2+)</name>
        <dbReference type="ChEBI" id="CHEBI:18420"/>
        <label>1</label>
    </ligand>
</feature>
<dbReference type="InterPro" id="IPR005135">
    <property type="entry name" value="Endo/exonuclease/phosphatase"/>
</dbReference>
<dbReference type="SUPFAM" id="SSF56219">
    <property type="entry name" value="DNase I-like"/>
    <property type="match status" value="1"/>
</dbReference>
<evidence type="ECO:0000256" key="8">
    <source>
        <dbReference type="SAM" id="MobiDB-lite"/>
    </source>
</evidence>
<feature type="non-terminal residue" evidence="10">
    <location>
        <position position="261"/>
    </location>
</feature>
<dbReference type="InterPro" id="IPR004808">
    <property type="entry name" value="AP_endonuc_1"/>
</dbReference>
<evidence type="ECO:0000313" key="10">
    <source>
        <dbReference type="EMBL" id="KAE9382847.1"/>
    </source>
</evidence>
<dbReference type="GO" id="GO:0005634">
    <property type="term" value="C:nucleus"/>
    <property type="evidence" value="ECO:0007669"/>
    <property type="project" value="TreeGrafter"/>
</dbReference>
<dbReference type="InterPro" id="IPR036691">
    <property type="entry name" value="Endo/exonu/phosph_ase_sf"/>
</dbReference>
<evidence type="ECO:0000313" key="11">
    <source>
        <dbReference type="Proteomes" id="UP000799118"/>
    </source>
</evidence>
<protein>
    <submittedName>
        <fullName evidence="10">DNase I-like protein</fullName>
    </submittedName>
</protein>
<dbReference type="Gene3D" id="3.60.10.10">
    <property type="entry name" value="Endonuclease/exonuclease/phosphatase"/>
    <property type="match status" value="1"/>
</dbReference>
<dbReference type="GO" id="GO:0003906">
    <property type="term" value="F:DNA-(apurinic or apyrimidinic site) endonuclease activity"/>
    <property type="evidence" value="ECO:0007669"/>
    <property type="project" value="TreeGrafter"/>
</dbReference>
<feature type="active site" description="Proton acceptor" evidence="5">
    <location>
        <position position="190"/>
    </location>
</feature>
<feature type="binding site" evidence="6">
    <location>
        <position position="101"/>
    </location>
    <ligand>
        <name>Mg(2+)</name>
        <dbReference type="ChEBI" id="CHEBI:18420"/>
        <label>1</label>
    </ligand>
</feature>
<feature type="active site" evidence="5">
    <location>
        <position position="65"/>
    </location>
</feature>
<reference evidence="10" key="1">
    <citation type="journal article" date="2019" name="Environ. Microbiol.">
        <title>Fungal ecological strategies reflected in gene transcription - a case study of two litter decomposers.</title>
        <authorList>
            <person name="Barbi F."/>
            <person name="Kohler A."/>
            <person name="Barry K."/>
            <person name="Baskaran P."/>
            <person name="Daum C."/>
            <person name="Fauchery L."/>
            <person name="Ihrmark K."/>
            <person name="Kuo A."/>
            <person name="LaButti K."/>
            <person name="Lipzen A."/>
            <person name="Morin E."/>
            <person name="Grigoriev I.V."/>
            <person name="Henrissat B."/>
            <person name="Lindahl B."/>
            <person name="Martin F."/>
        </authorList>
    </citation>
    <scope>NUCLEOTIDE SEQUENCE</scope>
    <source>
        <strain evidence="10">JB14</strain>
    </source>
</reference>
<feature type="site" description="Important for catalytic activity" evidence="7">
    <location>
        <position position="163"/>
    </location>
</feature>
<feature type="region of interest" description="Disordered" evidence="8">
    <location>
        <begin position="238"/>
        <end position="261"/>
    </location>
</feature>
<dbReference type="GO" id="GO:0008311">
    <property type="term" value="F:double-stranded DNA 3'-5' DNA exonuclease activity"/>
    <property type="evidence" value="ECO:0007669"/>
    <property type="project" value="TreeGrafter"/>
</dbReference>
<organism evidence="10 11">
    <name type="scientific">Gymnopus androsaceus JB14</name>
    <dbReference type="NCBI Taxonomy" id="1447944"/>
    <lineage>
        <taxon>Eukaryota</taxon>
        <taxon>Fungi</taxon>
        <taxon>Dikarya</taxon>
        <taxon>Basidiomycota</taxon>
        <taxon>Agaricomycotina</taxon>
        <taxon>Agaricomycetes</taxon>
        <taxon>Agaricomycetidae</taxon>
        <taxon>Agaricales</taxon>
        <taxon>Marasmiineae</taxon>
        <taxon>Omphalotaceae</taxon>
        <taxon>Gymnopus</taxon>
    </lineage>
</organism>
<evidence type="ECO:0000256" key="3">
    <source>
        <dbReference type="ARBA" id="ARBA00022801"/>
    </source>
</evidence>
<evidence type="ECO:0000256" key="4">
    <source>
        <dbReference type="ARBA" id="ARBA00022842"/>
    </source>
</evidence>
<evidence type="ECO:0000256" key="7">
    <source>
        <dbReference type="PIRSR" id="PIRSR604808-3"/>
    </source>
</evidence>
<feature type="site" description="Transition state stabilizer" evidence="7">
    <location>
        <position position="101"/>
    </location>
</feature>
<evidence type="ECO:0000256" key="5">
    <source>
        <dbReference type="PIRSR" id="PIRSR604808-1"/>
    </source>
</evidence>
<keyword evidence="3" id="KW-0378">Hydrolase</keyword>
<dbReference type="GO" id="GO:0006284">
    <property type="term" value="P:base-excision repair"/>
    <property type="evidence" value="ECO:0007669"/>
    <property type="project" value="TreeGrafter"/>
</dbReference>
<evidence type="ECO:0000256" key="1">
    <source>
        <dbReference type="ARBA" id="ARBA00007092"/>
    </source>
</evidence>
<feature type="non-terminal residue" evidence="10">
    <location>
        <position position="1"/>
    </location>
</feature>